<comment type="caution">
    <text evidence="7">The sequence shown here is derived from an EMBL/GenBank/DDBJ whole genome shotgun (WGS) entry which is preliminary data.</text>
</comment>
<evidence type="ECO:0000256" key="3">
    <source>
        <dbReference type="PROSITE-ProRule" id="PRU10141"/>
    </source>
</evidence>
<dbReference type="InterPro" id="IPR001245">
    <property type="entry name" value="Ser-Thr/Tyr_kinase_cat_dom"/>
</dbReference>
<reference evidence="8" key="1">
    <citation type="journal article" date="2016" name="Nature">
        <title>The genome of the seagrass Zostera marina reveals angiosperm adaptation to the sea.</title>
        <authorList>
            <person name="Olsen J.L."/>
            <person name="Rouze P."/>
            <person name="Verhelst B."/>
            <person name="Lin Y.-C."/>
            <person name="Bayer T."/>
            <person name="Collen J."/>
            <person name="Dattolo E."/>
            <person name="De Paoli E."/>
            <person name="Dittami S."/>
            <person name="Maumus F."/>
            <person name="Michel G."/>
            <person name="Kersting A."/>
            <person name="Lauritano C."/>
            <person name="Lohaus R."/>
            <person name="Toepel M."/>
            <person name="Tonon T."/>
            <person name="Vanneste K."/>
            <person name="Amirebrahimi M."/>
            <person name="Brakel J."/>
            <person name="Bostroem C."/>
            <person name="Chovatia M."/>
            <person name="Grimwood J."/>
            <person name="Jenkins J.W."/>
            <person name="Jueterbock A."/>
            <person name="Mraz A."/>
            <person name="Stam W.T."/>
            <person name="Tice H."/>
            <person name="Bornberg-Bauer E."/>
            <person name="Green P.J."/>
            <person name="Pearson G.A."/>
            <person name="Procaccini G."/>
            <person name="Duarte C.M."/>
            <person name="Schmutz J."/>
            <person name="Reusch T.B.H."/>
            <person name="Van de Peer Y."/>
        </authorList>
    </citation>
    <scope>NUCLEOTIDE SEQUENCE [LARGE SCALE GENOMIC DNA]</scope>
    <source>
        <strain evidence="8">cv. Finnish</strain>
    </source>
</reference>
<dbReference type="PROSITE" id="PS00107">
    <property type="entry name" value="PROTEIN_KINASE_ATP"/>
    <property type="match status" value="1"/>
</dbReference>
<feature type="chain" id="PRO_5005527722" evidence="5">
    <location>
        <begin position="28"/>
        <end position="649"/>
    </location>
</feature>
<keyword evidence="4" id="KW-0472">Membrane</keyword>
<keyword evidence="7" id="KW-0418">Kinase</keyword>
<dbReference type="PROSITE" id="PS50011">
    <property type="entry name" value="PROTEIN_KINASE_DOM"/>
    <property type="match status" value="1"/>
</dbReference>
<protein>
    <submittedName>
        <fullName evidence="7">Putative Kinase</fullName>
    </submittedName>
</protein>
<evidence type="ECO:0000313" key="7">
    <source>
        <dbReference type="EMBL" id="KMZ69657.1"/>
    </source>
</evidence>
<keyword evidence="5" id="KW-0732">Signal</keyword>
<dbReference type="PANTHER" id="PTHR46008:SF18">
    <property type="entry name" value="PROTEIN KINASE DOMAIN-CONTAINING PROTEIN"/>
    <property type="match status" value="1"/>
</dbReference>
<dbReference type="AlphaFoldDB" id="A0A0K9PN73"/>
<dbReference type="STRING" id="29655.A0A0K9PN73"/>
<keyword evidence="2 3" id="KW-0067">ATP-binding</keyword>
<evidence type="ECO:0000256" key="5">
    <source>
        <dbReference type="SAM" id="SignalP"/>
    </source>
</evidence>
<organism evidence="7 8">
    <name type="scientific">Zostera marina</name>
    <name type="common">Eelgrass</name>
    <dbReference type="NCBI Taxonomy" id="29655"/>
    <lineage>
        <taxon>Eukaryota</taxon>
        <taxon>Viridiplantae</taxon>
        <taxon>Streptophyta</taxon>
        <taxon>Embryophyta</taxon>
        <taxon>Tracheophyta</taxon>
        <taxon>Spermatophyta</taxon>
        <taxon>Magnoliopsida</taxon>
        <taxon>Liliopsida</taxon>
        <taxon>Zosteraceae</taxon>
        <taxon>Zostera</taxon>
    </lineage>
</organism>
<dbReference type="InterPro" id="IPR011009">
    <property type="entry name" value="Kinase-like_dom_sf"/>
</dbReference>
<dbReference type="Gene3D" id="1.10.510.10">
    <property type="entry name" value="Transferase(Phosphotransferase) domain 1"/>
    <property type="match status" value="1"/>
</dbReference>
<evidence type="ECO:0000259" key="6">
    <source>
        <dbReference type="PROSITE" id="PS50011"/>
    </source>
</evidence>
<name>A0A0K9PN73_ZOSMR</name>
<feature type="signal peptide" evidence="5">
    <location>
        <begin position="1"/>
        <end position="27"/>
    </location>
</feature>
<dbReference type="Proteomes" id="UP000036987">
    <property type="component" value="Unassembled WGS sequence"/>
</dbReference>
<dbReference type="SUPFAM" id="SSF56112">
    <property type="entry name" value="Protein kinase-like (PK-like)"/>
    <property type="match status" value="1"/>
</dbReference>
<dbReference type="GO" id="GO:0005524">
    <property type="term" value="F:ATP binding"/>
    <property type="evidence" value="ECO:0007669"/>
    <property type="project" value="UniProtKB-UniRule"/>
</dbReference>
<feature type="binding site" evidence="3">
    <location>
        <position position="372"/>
    </location>
    <ligand>
        <name>ATP</name>
        <dbReference type="ChEBI" id="CHEBI:30616"/>
    </ligand>
</feature>
<dbReference type="GO" id="GO:0007166">
    <property type="term" value="P:cell surface receptor signaling pathway"/>
    <property type="evidence" value="ECO:0000318"/>
    <property type="project" value="GO_Central"/>
</dbReference>
<dbReference type="InterPro" id="IPR000719">
    <property type="entry name" value="Prot_kinase_dom"/>
</dbReference>
<accession>A0A0K9PN73</accession>
<keyword evidence="4" id="KW-1133">Transmembrane helix</keyword>
<evidence type="ECO:0000256" key="4">
    <source>
        <dbReference type="SAM" id="Phobius"/>
    </source>
</evidence>
<dbReference type="InterPro" id="IPR017441">
    <property type="entry name" value="Protein_kinase_ATP_BS"/>
</dbReference>
<dbReference type="GO" id="GO:0005886">
    <property type="term" value="C:plasma membrane"/>
    <property type="evidence" value="ECO:0000318"/>
    <property type="project" value="GO_Central"/>
</dbReference>
<dbReference type="Gene3D" id="3.30.200.20">
    <property type="entry name" value="Phosphorylase Kinase, domain 1"/>
    <property type="match status" value="1"/>
</dbReference>
<sequence>MSPPPPPPMLLVVSIFLLPFMLPPLLGEAASSSSCSSSPACHPFHSPMTYPFSQTQGCGHPSFQIHCSGEESEGSHLFIKSHDFTVLSFLNNNTLLIRPTHLSGSSLPNSTIRLSNTPFRFANHTCSRLADLPRCANTTSYFGSSWETRVLLRPSILLHGCLPRRESWGVDCGVDGEEIVRRGILEFLNTGIELKWNPTSDPDFRNCSVCLRRRWRNDSNSASCGYNASDPSNPFVCYRPIPPSLSASSAVEVNDGSRRNSKLMIFVVVGLFTVVSIIPLLALAVILFRCRNSSGSATPDYDSNDGRSPSSDSMVRAFLRRHQFHLRGSPVYSYDQLKAFTDGFSSTRKLGDGGFGSVYLAHMEDGNLAAVKRLHRHHPATTSNKSFCNEILILSSINHPNLVHLHGYCSDPRGLMLVYDYVPNGTLSDHLHGRSRTTTIIGSETSSTLLSWSIRVEMASQIASALEYLHFAVKPPIVHRDITSTNIFVEKDMRIKVGDFGLCRLLQGSDGGVGGSSSSSSSQCVWTGPQGTPGYLDPDYHHSFRLTEKSDVYSFGVVLLEFITGMKAVDVRRDKREVGLADMVVSKIQIGELSKVVDPMLVRRKHVGSIESMAELAFRCLAGDKDDRPDSRELVEQLGRIKEQTSLEI</sequence>
<evidence type="ECO:0000256" key="1">
    <source>
        <dbReference type="ARBA" id="ARBA00022741"/>
    </source>
</evidence>
<proteinExistence type="predicted"/>
<dbReference type="EMBL" id="LFYR01000757">
    <property type="protein sequence ID" value="KMZ69657.1"/>
    <property type="molecule type" value="Genomic_DNA"/>
</dbReference>
<keyword evidence="8" id="KW-1185">Reference proteome</keyword>
<keyword evidence="4" id="KW-0812">Transmembrane</keyword>
<feature type="transmembrane region" description="Helical" evidence="4">
    <location>
        <begin position="263"/>
        <end position="288"/>
    </location>
</feature>
<dbReference type="PANTHER" id="PTHR46008">
    <property type="entry name" value="LEAF RUST 10 DISEASE-RESISTANCE LOCUS RECEPTOR-LIKE PROTEIN KINASE-LIKE 1.4"/>
    <property type="match status" value="1"/>
</dbReference>
<dbReference type="PROSITE" id="PS00109">
    <property type="entry name" value="PROTEIN_KINASE_TYR"/>
    <property type="match status" value="1"/>
</dbReference>
<dbReference type="OMA" id="NCSHCPW"/>
<dbReference type="GO" id="GO:0004672">
    <property type="term" value="F:protein kinase activity"/>
    <property type="evidence" value="ECO:0007669"/>
    <property type="project" value="InterPro"/>
</dbReference>
<dbReference type="InterPro" id="IPR008266">
    <property type="entry name" value="Tyr_kinase_AS"/>
</dbReference>
<evidence type="ECO:0000256" key="2">
    <source>
        <dbReference type="ARBA" id="ARBA00022840"/>
    </source>
</evidence>
<keyword evidence="7" id="KW-0808">Transferase</keyword>
<dbReference type="OrthoDB" id="635774at2759"/>
<dbReference type="Pfam" id="PF07714">
    <property type="entry name" value="PK_Tyr_Ser-Thr"/>
    <property type="match status" value="1"/>
</dbReference>
<feature type="domain" description="Protein kinase" evidence="6">
    <location>
        <begin position="344"/>
        <end position="647"/>
    </location>
</feature>
<keyword evidence="1 3" id="KW-0547">Nucleotide-binding</keyword>
<gene>
    <name evidence="7" type="ORF">ZOSMA_20G01360</name>
</gene>
<evidence type="ECO:0000313" key="8">
    <source>
        <dbReference type="Proteomes" id="UP000036987"/>
    </source>
</evidence>